<feature type="transmembrane region" description="Helical" evidence="1">
    <location>
        <begin position="6"/>
        <end position="28"/>
    </location>
</feature>
<dbReference type="CDD" id="cd00063">
    <property type="entry name" value="FN3"/>
    <property type="match status" value="1"/>
</dbReference>
<dbReference type="EMBL" id="LCPJ01000031">
    <property type="protein sequence ID" value="KKU94796.1"/>
    <property type="molecule type" value="Genomic_DNA"/>
</dbReference>
<evidence type="ECO:0000259" key="2">
    <source>
        <dbReference type="SMART" id="SM00060"/>
    </source>
</evidence>
<protein>
    <recommendedName>
        <fullName evidence="2">Fibronectin type-III domain-containing protein</fullName>
    </recommendedName>
</protein>
<keyword evidence="1" id="KW-0472">Membrane</keyword>
<organism evidence="3 4">
    <name type="scientific">Candidatus Gottesmanbacteria bacterium GW2011_GWA1_48_13</name>
    <dbReference type="NCBI Taxonomy" id="1618439"/>
    <lineage>
        <taxon>Bacteria</taxon>
        <taxon>Candidatus Gottesmaniibacteriota</taxon>
    </lineage>
</organism>
<gene>
    <name evidence="3" type="ORF">UY27_C0031G0002</name>
</gene>
<reference evidence="3 4" key="1">
    <citation type="journal article" date="2015" name="Nature">
        <title>rRNA introns, odd ribosomes, and small enigmatic genomes across a large radiation of phyla.</title>
        <authorList>
            <person name="Brown C.T."/>
            <person name="Hug L.A."/>
            <person name="Thomas B.C."/>
            <person name="Sharon I."/>
            <person name="Castelle C.J."/>
            <person name="Singh A."/>
            <person name="Wilkins M.J."/>
            <person name="Williams K.H."/>
            <person name="Banfield J.F."/>
        </authorList>
    </citation>
    <scope>NUCLEOTIDE SEQUENCE [LARGE SCALE GENOMIC DNA]</scope>
</reference>
<keyword evidence="1" id="KW-0812">Transmembrane</keyword>
<dbReference type="Proteomes" id="UP000034661">
    <property type="component" value="Unassembled WGS sequence"/>
</dbReference>
<dbReference type="InterPro" id="IPR015914">
    <property type="entry name" value="PAPs_N"/>
</dbReference>
<feature type="domain" description="Fibronectin type-III" evidence="2">
    <location>
        <begin position="41"/>
        <end position="127"/>
    </location>
</feature>
<proteinExistence type="predicted"/>
<evidence type="ECO:0000256" key="1">
    <source>
        <dbReference type="SAM" id="Phobius"/>
    </source>
</evidence>
<comment type="caution">
    <text evidence="3">The sequence shown here is derived from an EMBL/GenBank/DDBJ whole genome shotgun (WGS) entry which is preliminary data.</text>
</comment>
<dbReference type="Gene3D" id="2.60.40.380">
    <property type="entry name" value="Purple acid phosphatase-like, N-terminal"/>
    <property type="match status" value="1"/>
</dbReference>
<dbReference type="Gene3D" id="2.60.40.10">
    <property type="entry name" value="Immunoglobulins"/>
    <property type="match status" value="1"/>
</dbReference>
<dbReference type="SMART" id="SM00060">
    <property type="entry name" value="FN3"/>
    <property type="match status" value="1"/>
</dbReference>
<dbReference type="GO" id="GO:0046872">
    <property type="term" value="F:metal ion binding"/>
    <property type="evidence" value="ECO:0007669"/>
    <property type="project" value="InterPro"/>
</dbReference>
<sequence>MRKRELTIPTILGIITAIGGLVAGIILLNKPLRSLVGAAVEETPSQVKMTNITDSSFIVSWITPKSTSGYVQYGEKNNPELVVSDDRDQEKGDTGNYFTHLVTVKGLKATTKYSFRIGSDRNLYEITTGVTLRNPPVADVAYGQVVTASGDPVDGAIVYLGLGGMVPQAALTQASGSWVIPLSTARSSDLTNFAAYDKDGERVEVFVQAGGLGTATMITTAGKTKPVAEITLGTTNREEEAAPVTQVANIGSKFSAQALQAESGSAQILIVSSPKFDERVNSQRPEIMGKGPAETQITITVESDNVYTSKVSTDQNGDWSYSVPGNLEPGEHTVTITSIVDGVKKTIKRNFVVEAAGVSNVPAKTATPSAKLKPSPTPVPRIAYPSTESGTPQSGNLTPTLILFILGAGLITAGAFSYGKFSA</sequence>
<dbReference type="Pfam" id="PF16656">
    <property type="entry name" value="Pur_ac_phosph_N"/>
    <property type="match status" value="1"/>
</dbReference>
<name>A0A0G1UL21_9BACT</name>
<dbReference type="SUPFAM" id="SSF49363">
    <property type="entry name" value="Purple acid phosphatase, N-terminal domain"/>
    <property type="match status" value="1"/>
</dbReference>
<dbReference type="Pfam" id="PF19077">
    <property type="entry name" value="Big_13"/>
    <property type="match status" value="1"/>
</dbReference>
<dbReference type="GO" id="GO:0003993">
    <property type="term" value="F:acid phosphatase activity"/>
    <property type="evidence" value="ECO:0007669"/>
    <property type="project" value="InterPro"/>
</dbReference>
<feature type="transmembrane region" description="Helical" evidence="1">
    <location>
        <begin position="401"/>
        <end position="419"/>
    </location>
</feature>
<accession>A0A0G1UL21</accession>
<evidence type="ECO:0000313" key="3">
    <source>
        <dbReference type="EMBL" id="KKU94796.1"/>
    </source>
</evidence>
<dbReference type="InterPro" id="IPR003961">
    <property type="entry name" value="FN3_dom"/>
</dbReference>
<evidence type="ECO:0000313" key="4">
    <source>
        <dbReference type="Proteomes" id="UP000034661"/>
    </source>
</evidence>
<dbReference type="AlphaFoldDB" id="A0A0G1UL21"/>
<dbReference type="InterPro" id="IPR044016">
    <property type="entry name" value="Big_13"/>
</dbReference>
<dbReference type="InterPro" id="IPR008963">
    <property type="entry name" value="Purple_acid_Pase-like_N"/>
</dbReference>
<dbReference type="InterPro" id="IPR013783">
    <property type="entry name" value="Ig-like_fold"/>
</dbReference>
<keyword evidence="1" id="KW-1133">Transmembrane helix</keyword>